<evidence type="ECO:0000313" key="3">
    <source>
        <dbReference type="Proteomes" id="UP001430804"/>
    </source>
</evidence>
<feature type="region of interest" description="Disordered" evidence="1">
    <location>
        <begin position="183"/>
        <end position="218"/>
    </location>
</feature>
<name>A0ABS6WTG4_9HYPH</name>
<feature type="compositionally biased region" description="Basic and acidic residues" evidence="1">
    <location>
        <begin position="50"/>
        <end position="70"/>
    </location>
</feature>
<feature type="compositionally biased region" description="Basic and acidic residues" evidence="1">
    <location>
        <begin position="90"/>
        <end position="103"/>
    </location>
</feature>
<feature type="compositionally biased region" description="Basic and acidic residues" evidence="1">
    <location>
        <begin position="27"/>
        <end position="37"/>
    </location>
</feature>
<protein>
    <submittedName>
        <fullName evidence="2">Uncharacterized protein</fullName>
    </submittedName>
</protein>
<accession>A0ABS6WTG4</accession>
<sequence length="432" mass="47850">MTIENDIPAGDAPAEERAPVSEGNEAVETKTEAKTEAEAPAESRTPQVKPDMKRSSVYERARAAREKNDSFRAFASPEEERRVFGPKVETGYDRDEARQRSAEGEPEGNEGASGEDTASDQRAEAQVEAPAETRRRKLKVNKHEVEMDEEQVVKLAQQALAAGNILEQAKAYRDQLEQKLATLNQAGDANQSAGQGRDADPNDTSSKATTPGDDELDDIIDRIQVGDTSEAKAALMKFGDQIAQRIESKIGNIDERISATTRMNAENERRQNETRQVLEEFSKDHSEFVESKALTQALAQESLEQMRAHMHALGVRDETIESLRQKHGMQENEAISYSYRLLRDQGHQLPDHGSVLRQSAANIRKAFGISPSSNPPSGESGAAEQRLAEKRQMGSQPRRASIAPQSKPDPKTLEQTRLEAVRQARNFRRGGR</sequence>
<keyword evidence="3" id="KW-1185">Reference proteome</keyword>
<dbReference type="Proteomes" id="UP001430804">
    <property type="component" value="Unassembled WGS sequence"/>
</dbReference>
<comment type="caution">
    <text evidence="2">The sequence shown here is derived from an EMBL/GenBank/DDBJ whole genome shotgun (WGS) entry which is preliminary data.</text>
</comment>
<proteinExistence type="predicted"/>
<gene>
    <name evidence="2" type="ORF">KY465_18370</name>
</gene>
<evidence type="ECO:0000313" key="2">
    <source>
        <dbReference type="EMBL" id="MBW3099251.1"/>
    </source>
</evidence>
<feature type="region of interest" description="Disordered" evidence="1">
    <location>
        <begin position="1"/>
        <end position="150"/>
    </location>
</feature>
<organism evidence="2 3">
    <name type="scientific">Pseudohoeflea coraliihabitans</name>
    <dbReference type="NCBI Taxonomy" id="2860393"/>
    <lineage>
        <taxon>Bacteria</taxon>
        <taxon>Pseudomonadati</taxon>
        <taxon>Pseudomonadota</taxon>
        <taxon>Alphaproteobacteria</taxon>
        <taxon>Hyphomicrobiales</taxon>
        <taxon>Rhizobiaceae</taxon>
        <taxon>Pseudohoeflea</taxon>
    </lineage>
</organism>
<dbReference type="RefSeq" id="WP_219203580.1">
    <property type="nucleotide sequence ID" value="NZ_JAHWQX010000009.1"/>
</dbReference>
<feature type="compositionally biased region" description="Polar residues" evidence="1">
    <location>
        <begin position="183"/>
        <end position="194"/>
    </location>
</feature>
<feature type="compositionally biased region" description="Low complexity" evidence="1">
    <location>
        <begin position="368"/>
        <end position="381"/>
    </location>
</feature>
<evidence type="ECO:0000256" key="1">
    <source>
        <dbReference type="SAM" id="MobiDB-lite"/>
    </source>
</evidence>
<feature type="region of interest" description="Disordered" evidence="1">
    <location>
        <begin position="367"/>
        <end position="416"/>
    </location>
</feature>
<reference evidence="2" key="1">
    <citation type="submission" date="2021-07" db="EMBL/GenBank/DDBJ databases">
        <title>Pseudohoeflea marina sp. nov. a polyhydroxyalcanoate-producing bacterium.</title>
        <authorList>
            <person name="Zheng W."/>
            <person name="Yu S."/>
            <person name="Huang Y."/>
        </authorList>
    </citation>
    <scope>NUCLEOTIDE SEQUENCE</scope>
    <source>
        <strain evidence="2">DP4N28-3</strain>
    </source>
</reference>
<dbReference type="EMBL" id="JAHWQX010000009">
    <property type="protein sequence ID" value="MBW3099251.1"/>
    <property type="molecule type" value="Genomic_DNA"/>
</dbReference>